<dbReference type="Pfam" id="PF00005">
    <property type="entry name" value="ABC_tran"/>
    <property type="match status" value="2"/>
</dbReference>
<feature type="transmembrane region" description="Helical" evidence="9">
    <location>
        <begin position="1183"/>
        <end position="1200"/>
    </location>
</feature>
<keyword evidence="2" id="KW-0813">Transport</keyword>
<dbReference type="GO" id="GO:0005524">
    <property type="term" value="F:ATP binding"/>
    <property type="evidence" value="ECO:0007669"/>
    <property type="project" value="UniProtKB-KW"/>
</dbReference>
<feature type="domain" description="ABC transporter" evidence="10">
    <location>
        <begin position="487"/>
        <end position="717"/>
    </location>
</feature>
<reference evidence="11 12" key="1">
    <citation type="submission" date="2017-03" db="EMBL/GenBank/DDBJ databases">
        <title>Genome of the blue death feigning beetle - Asbolus verrucosus.</title>
        <authorList>
            <person name="Rider S.D."/>
        </authorList>
    </citation>
    <scope>NUCLEOTIDE SEQUENCE [LARGE SCALE GENOMIC DNA]</scope>
    <source>
        <strain evidence="11">Butters</strain>
        <tissue evidence="11">Head and leg muscle</tissue>
    </source>
</reference>
<dbReference type="EMBL" id="QDEB01064508">
    <property type="protein sequence ID" value="RZC36175.1"/>
    <property type="molecule type" value="Genomic_DNA"/>
</dbReference>
<comment type="subcellular location">
    <subcellularLocation>
        <location evidence="1">Membrane</location>
        <topology evidence="1">Multi-pass membrane protein</topology>
    </subcellularLocation>
</comment>
<feature type="transmembrane region" description="Helical" evidence="9">
    <location>
        <begin position="1150"/>
        <end position="1171"/>
    </location>
</feature>
<dbReference type="FunFam" id="3.40.50.300:FF:000298">
    <property type="entry name" value="ATP-binding cassette sub-family A member 12"/>
    <property type="match status" value="1"/>
</dbReference>
<evidence type="ECO:0000313" key="12">
    <source>
        <dbReference type="Proteomes" id="UP000292052"/>
    </source>
</evidence>
<feature type="transmembrane region" description="Helical" evidence="9">
    <location>
        <begin position="1091"/>
        <end position="1108"/>
    </location>
</feature>
<dbReference type="PANTHER" id="PTHR19229:SF250">
    <property type="entry name" value="ABC TRANSPORTER DOMAIN-CONTAINING PROTEIN-RELATED"/>
    <property type="match status" value="1"/>
</dbReference>
<dbReference type="SMART" id="SM00382">
    <property type="entry name" value="AAA"/>
    <property type="match status" value="2"/>
</dbReference>
<dbReference type="Pfam" id="PF23321">
    <property type="entry name" value="R1_ABCA1"/>
    <property type="match status" value="1"/>
</dbReference>
<keyword evidence="4" id="KW-0677">Repeat</keyword>
<feature type="transmembrane region" description="Helical" evidence="9">
    <location>
        <begin position="330"/>
        <end position="353"/>
    </location>
</feature>
<feature type="transmembrane region" description="Helical" evidence="9">
    <location>
        <begin position="240"/>
        <end position="261"/>
    </location>
</feature>
<evidence type="ECO:0000256" key="8">
    <source>
        <dbReference type="ARBA" id="ARBA00023136"/>
    </source>
</evidence>
<dbReference type="CDD" id="cd03263">
    <property type="entry name" value="ABC_subfamily_A"/>
    <property type="match status" value="2"/>
</dbReference>
<evidence type="ECO:0000256" key="2">
    <source>
        <dbReference type="ARBA" id="ARBA00022448"/>
    </source>
</evidence>
<comment type="caution">
    <text evidence="11">The sequence shown here is derived from an EMBL/GenBank/DDBJ whole genome shotgun (WGS) entry which is preliminary data.</text>
</comment>
<keyword evidence="8 9" id="KW-0472">Membrane</keyword>
<accession>A0A482VTH7</accession>
<feature type="transmembrane region" description="Helical" evidence="9">
    <location>
        <begin position="1220"/>
        <end position="1241"/>
    </location>
</feature>
<evidence type="ECO:0000256" key="5">
    <source>
        <dbReference type="ARBA" id="ARBA00022741"/>
    </source>
</evidence>
<feature type="transmembrane region" description="Helical" evidence="9">
    <location>
        <begin position="365"/>
        <end position="384"/>
    </location>
</feature>
<feature type="transmembrane region" description="Helical" evidence="9">
    <location>
        <begin position="865"/>
        <end position="885"/>
    </location>
</feature>
<evidence type="ECO:0000313" key="11">
    <source>
        <dbReference type="EMBL" id="RZC36175.1"/>
    </source>
</evidence>
<dbReference type="PROSITE" id="PS50893">
    <property type="entry name" value="ABC_TRANSPORTER_2"/>
    <property type="match status" value="2"/>
</dbReference>
<dbReference type="InterPro" id="IPR026082">
    <property type="entry name" value="ABCA"/>
</dbReference>
<dbReference type="InterPro" id="IPR027417">
    <property type="entry name" value="P-loop_NTPase"/>
</dbReference>
<proteinExistence type="predicted"/>
<dbReference type="STRING" id="1661398.A0A482VTH7"/>
<dbReference type="PANTHER" id="PTHR19229">
    <property type="entry name" value="ATP-BINDING CASSETTE TRANSPORTER SUBFAMILY A ABCA"/>
    <property type="match status" value="1"/>
</dbReference>
<dbReference type="GO" id="GO:0016020">
    <property type="term" value="C:membrane"/>
    <property type="evidence" value="ECO:0007669"/>
    <property type="project" value="UniProtKB-SubCell"/>
</dbReference>
<dbReference type="InterPro" id="IPR003593">
    <property type="entry name" value="AAA+_ATPase"/>
</dbReference>
<feature type="transmembrane region" description="Helical" evidence="9">
    <location>
        <begin position="282"/>
        <end position="310"/>
    </location>
</feature>
<feature type="transmembrane region" description="Helical" evidence="9">
    <location>
        <begin position="26"/>
        <end position="43"/>
    </location>
</feature>
<sequence length="1591" mass="181663">MDSRLNKFKLLMWKNFIILQRQPTSAFFEITVLLLVSIILIFLRTRVEVKQQREMHFETFFLSDSEVSFCNNLKHNNSQNLPVAYSPNSKFVTEIVKSVCPNIDVKGFNSTKELNKIIDNNVNFYAAIQFDDALSKVTNVSNLPSSLHITLRLRSENDTKKQEWYTNDLYPEFQHYNPRAPHDPFGGQPQYAKRGFLFLQKALTLALMINITNKTVPSNISMKRYPHPKWLSDQFYESRMAMLTSLLLMIGFLCGFVNTLREMILEKERQLKEALEIMGLPWWLQWLAWFMRTFIIMLGNALIFLILAKINFKNNPVFAKSEITVFTTNFTVNLATTIGQLVFFLSLLPAVFHYFQFNILTSKEIISASVLPNCGLFFGISLIFEFEAKGEGIHWSNLMSSPSPDDDRVFGAILLMLLFDTFLYLIIAVCVEMILRGDFKESITSWYFRNLRVYRSNKVANLASDQPVNDMNEENFEELTTESPVGIEFINASKNFGSNSVVKNLNLKLYENHVNVLLGHDGAGKTTTISMITGMIPPSSGTAVVNNFDVKKNLSHVRSSMGICPQNNVLFDKLTVWEHLYFFCKLKGLQKKETIVVEINKFITSFDLESEKNAESGTLSGGMKRKLSVAVAMCGRPKVVLLDEPTTGIDIAAKRNVWNMIQKQKQGRTILVTTHIMDEANLLGDRIAIMENGELQCCGSSSFLKKKYGTGYYLIMDVFPQCIPNRVTKMLKKYIPDINIYSRVGNELTYQLSASNSSQYERMLGHLEANMDHLKIRDYRISLTTLEEVFMRYVSPSPSIIRINHFRVGANQDQKTLESDHESKIDLDKMEAENFKINHLEGYLLLRNQFAAMVYKKFLSTLRTWPLLLIQIVLPILFFLLAVVGDYYSVKVTSSALTFNLEKYTNPVILLSGKKSEYYKTYKRMLSKYKISEVDSIAQTVESVFVKSFRMKDMPLFRNSYIVGATFKNNITAWFNADPYHSTPLALSLVLNTLYKVNFDKKKSINFINHPLPLSLKTQVHSSLKDSSQITYMTLGANLKIATQLGFGMMLAVGLYIVFYIRERACKCKHLQFVSGVNVTIFWLTSFFCDLIIYFLIVGCLLITVVIVQQFDTKLIGDIGLLILVLFCFGLFVLPFIYSASHLFSVPSKGLSTLSVVGFIAVGLDLVNILTTINSNTAQRLHRMFLFIPFYSLAKGIYDVNFMEDTKDVENYYSLESPGIGGNITVSILMFVFLLSVLTLGKYLSCKIVTRTLPVPQKRIDEDVMEENETIRNCPERILNKNYVLVIRDLTKHYTKTYAVNGICLGVRAFECFGLLGVNGTGKSTIFKMLTGEMRMSYGTIWVKGLNLKNERRKINKLIGYCPQSDALLDELTARETLKMFALIRGVPHTQCNKLEEKLAQDFDFYQHLDKKVKELCSGSKRKLSVAVATVGEPPVIYLDEPTSSMDAVSKRYIWTTICKLRDKGKCILLASHSMEECEALCTRVAIMVNGNFQCLGSVQRLKDKFAQGYSLKIELPKIGDEFELQQRIAVVDNFIRKTFPGAKVDDRYQELILYHLAPNKIPWSKMFGILERCKLKFDLEDYSLSQYSLE</sequence>
<dbReference type="PROSITE" id="PS00211">
    <property type="entry name" value="ABC_TRANSPORTER_1"/>
    <property type="match status" value="1"/>
</dbReference>
<feature type="transmembrane region" description="Helical" evidence="9">
    <location>
        <begin position="1115"/>
        <end position="1138"/>
    </location>
</feature>
<dbReference type="GO" id="GO:0005319">
    <property type="term" value="F:lipid transporter activity"/>
    <property type="evidence" value="ECO:0007669"/>
    <property type="project" value="TreeGrafter"/>
</dbReference>
<evidence type="ECO:0000256" key="9">
    <source>
        <dbReference type="SAM" id="Phobius"/>
    </source>
</evidence>
<keyword evidence="12" id="KW-1185">Reference proteome</keyword>
<evidence type="ECO:0000256" key="3">
    <source>
        <dbReference type="ARBA" id="ARBA00022692"/>
    </source>
</evidence>
<dbReference type="OrthoDB" id="6512918at2759"/>
<organism evidence="11 12">
    <name type="scientific">Asbolus verrucosus</name>
    <name type="common">Desert ironclad beetle</name>
    <dbReference type="NCBI Taxonomy" id="1661398"/>
    <lineage>
        <taxon>Eukaryota</taxon>
        <taxon>Metazoa</taxon>
        <taxon>Ecdysozoa</taxon>
        <taxon>Arthropoda</taxon>
        <taxon>Hexapoda</taxon>
        <taxon>Insecta</taxon>
        <taxon>Pterygota</taxon>
        <taxon>Neoptera</taxon>
        <taxon>Endopterygota</taxon>
        <taxon>Coleoptera</taxon>
        <taxon>Polyphaga</taxon>
        <taxon>Cucujiformia</taxon>
        <taxon>Tenebrionidae</taxon>
        <taxon>Pimeliinae</taxon>
        <taxon>Asbolus</taxon>
    </lineage>
</organism>
<dbReference type="GO" id="GO:0016887">
    <property type="term" value="F:ATP hydrolysis activity"/>
    <property type="evidence" value="ECO:0007669"/>
    <property type="project" value="InterPro"/>
</dbReference>
<dbReference type="InterPro" id="IPR017871">
    <property type="entry name" value="ABC_transporter-like_CS"/>
</dbReference>
<gene>
    <name evidence="11" type="ORF">BDFB_008839</name>
</gene>
<feature type="non-terminal residue" evidence="11">
    <location>
        <position position="1591"/>
    </location>
</feature>
<keyword evidence="6" id="KW-0067">ATP-binding</keyword>
<dbReference type="SUPFAM" id="SSF52540">
    <property type="entry name" value="P-loop containing nucleoside triphosphate hydrolases"/>
    <property type="match status" value="2"/>
</dbReference>
<dbReference type="Pfam" id="PF12698">
    <property type="entry name" value="ABC2_membrane_3"/>
    <property type="match status" value="2"/>
</dbReference>
<dbReference type="FunFam" id="3.40.50.300:FF:002470">
    <property type="entry name" value="ABC transporter, putative"/>
    <property type="match status" value="1"/>
</dbReference>
<protein>
    <submittedName>
        <fullName evidence="11">ABC tran and/or AAA 21 domain containing protein</fullName>
    </submittedName>
</protein>
<dbReference type="InterPro" id="IPR013525">
    <property type="entry name" value="ABC2_TM"/>
</dbReference>
<dbReference type="Proteomes" id="UP000292052">
    <property type="component" value="Unassembled WGS sequence"/>
</dbReference>
<dbReference type="GO" id="GO:0140359">
    <property type="term" value="F:ABC-type transporter activity"/>
    <property type="evidence" value="ECO:0007669"/>
    <property type="project" value="InterPro"/>
</dbReference>
<keyword evidence="7 9" id="KW-1133">Transmembrane helix</keyword>
<dbReference type="InterPro" id="IPR056264">
    <property type="entry name" value="R2_ABCA1-4-like"/>
</dbReference>
<feature type="transmembrane region" description="Helical" evidence="9">
    <location>
        <begin position="409"/>
        <end position="435"/>
    </location>
</feature>
<evidence type="ECO:0000259" key="10">
    <source>
        <dbReference type="PROSITE" id="PS50893"/>
    </source>
</evidence>
<feature type="domain" description="ABC transporter" evidence="10">
    <location>
        <begin position="1285"/>
        <end position="1515"/>
    </location>
</feature>
<keyword evidence="5" id="KW-0547">Nucleotide-binding</keyword>
<dbReference type="InterPro" id="IPR003439">
    <property type="entry name" value="ABC_transporter-like_ATP-bd"/>
</dbReference>
<feature type="transmembrane region" description="Helical" evidence="9">
    <location>
        <begin position="1041"/>
        <end position="1061"/>
    </location>
</feature>
<evidence type="ECO:0000256" key="6">
    <source>
        <dbReference type="ARBA" id="ARBA00022840"/>
    </source>
</evidence>
<evidence type="ECO:0000256" key="1">
    <source>
        <dbReference type="ARBA" id="ARBA00004141"/>
    </source>
</evidence>
<name>A0A482VTH7_ASBVE</name>
<evidence type="ECO:0000256" key="4">
    <source>
        <dbReference type="ARBA" id="ARBA00022737"/>
    </source>
</evidence>
<keyword evidence="3 9" id="KW-0812">Transmembrane</keyword>
<evidence type="ECO:0000256" key="7">
    <source>
        <dbReference type="ARBA" id="ARBA00022989"/>
    </source>
</evidence>
<dbReference type="Gene3D" id="3.40.50.300">
    <property type="entry name" value="P-loop containing nucleotide triphosphate hydrolases"/>
    <property type="match status" value="2"/>
</dbReference>